<dbReference type="InterPro" id="IPR006153">
    <property type="entry name" value="Cation/H_exchanger_TM"/>
</dbReference>
<dbReference type="AlphaFoldDB" id="A0A533IDK9"/>
<reference evidence="11 12" key="1">
    <citation type="journal article" date="2017" name="Nat. Commun.">
        <title>In situ click chemistry generation of cyclooxygenase-2 inhibitors.</title>
        <authorList>
            <person name="Bhardwaj A."/>
            <person name="Kaur J."/>
            <person name="Wuest M."/>
            <person name="Wuest F."/>
        </authorList>
    </citation>
    <scope>NUCLEOTIDE SEQUENCE [LARGE SCALE GENOMIC DNA]</scope>
    <source>
        <strain evidence="11">S2_012_000_R3_94</strain>
    </source>
</reference>
<evidence type="ECO:0000256" key="1">
    <source>
        <dbReference type="ARBA" id="ARBA00004651"/>
    </source>
</evidence>
<keyword evidence="3" id="KW-0050">Antiport</keyword>
<feature type="transmembrane region" description="Helical" evidence="9">
    <location>
        <begin position="167"/>
        <end position="184"/>
    </location>
</feature>
<keyword evidence="8 9" id="KW-0472">Membrane</keyword>
<dbReference type="EMBL" id="VAFL01000003">
    <property type="protein sequence ID" value="TKW67698.1"/>
    <property type="molecule type" value="Genomic_DNA"/>
</dbReference>
<organism evidence="11 12">
    <name type="scientific">Paracoccus denitrificans</name>
    <dbReference type="NCBI Taxonomy" id="266"/>
    <lineage>
        <taxon>Bacteria</taxon>
        <taxon>Pseudomonadati</taxon>
        <taxon>Pseudomonadota</taxon>
        <taxon>Alphaproteobacteria</taxon>
        <taxon>Rhodobacterales</taxon>
        <taxon>Paracoccaceae</taxon>
        <taxon>Paracoccus</taxon>
    </lineage>
</organism>
<dbReference type="PANTHER" id="PTHR32507:SF8">
    <property type="entry name" value="CNH1P"/>
    <property type="match status" value="1"/>
</dbReference>
<keyword evidence="4" id="KW-1003">Cell membrane</keyword>
<dbReference type="GO" id="GO:1902600">
    <property type="term" value="P:proton transmembrane transport"/>
    <property type="evidence" value="ECO:0007669"/>
    <property type="project" value="InterPro"/>
</dbReference>
<keyword evidence="7" id="KW-0406">Ion transport</keyword>
<dbReference type="GO" id="GO:0015297">
    <property type="term" value="F:antiporter activity"/>
    <property type="evidence" value="ECO:0007669"/>
    <property type="project" value="UniProtKB-KW"/>
</dbReference>
<accession>A0A533IDK9</accession>
<feature type="transmembrane region" description="Helical" evidence="9">
    <location>
        <begin position="374"/>
        <end position="393"/>
    </location>
</feature>
<protein>
    <submittedName>
        <fullName evidence="11">Sodium:proton antiporter</fullName>
    </submittedName>
</protein>
<dbReference type="GO" id="GO:0005886">
    <property type="term" value="C:plasma membrane"/>
    <property type="evidence" value="ECO:0007669"/>
    <property type="project" value="UniProtKB-SubCell"/>
</dbReference>
<feature type="transmembrane region" description="Helical" evidence="9">
    <location>
        <begin position="240"/>
        <end position="262"/>
    </location>
</feature>
<feature type="transmembrane region" description="Helical" evidence="9">
    <location>
        <begin position="343"/>
        <end position="362"/>
    </location>
</feature>
<evidence type="ECO:0000256" key="9">
    <source>
        <dbReference type="SAM" id="Phobius"/>
    </source>
</evidence>
<proteinExistence type="predicted"/>
<feature type="transmembrane region" description="Helical" evidence="9">
    <location>
        <begin position="6"/>
        <end position="24"/>
    </location>
</feature>
<dbReference type="Pfam" id="PF00999">
    <property type="entry name" value="Na_H_Exchanger"/>
    <property type="match status" value="1"/>
</dbReference>
<evidence type="ECO:0000256" key="4">
    <source>
        <dbReference type="ARBA" id="ARBA00022475"/>
    </source>
</evidence>
<evidence type="ECO:0000256" key="7">
    <source>
        <dbReference type="ARBA" id="ARBA00023065"/>
    </source>
</evidence>
<dbReference type="Proteomes" id="UP000315344">
    <property type="component" value="Unassembled WGS sequence"/>
</dbReference>
<evidence type="ECO:0000259" key="10">
    <source>
        <dbReference type="Pfam" id="PF00999"/>
    </source>
</evidence>
<evidence type="ECO:0000313" key="12">
    <source>
        <dbReference type="Proteomes" id="UP000315344"/>
    </source>
</evidence>
<dbReference type="Gene3D" id="1.20.1530.20">
    <property type="match status" value="1"/>
</dbReference>
<evidence type="ECO:0000256" key="6">
    <source>
        <dbReference type="ARBA" id="ARBA00022989"/>
    </source>
</evidence>
<evidence type="ECO:0000256" key="5">
    <source>
        <dbReference type="ARBA" id="ARBA00022692"/>
    </source>
</evidence>
<feature type="transmembrane region" description="Helical" evidence="9">
    <location>
        <begin position="95"/>
        <end position="115"/>
    </location>
</feature>
<keyword evidence="6 9" id="KW-1133">Transmembrane helix</keyword>
<keyword evidence="5 9" id="KW-0812">Transmembrane</keyword>
<comment type="subcellular location">
    <subcellularLocation>
        <location evidence="1">Cell membrane</location>
        <topology evidence="1">Multi-pass membrane protein</topology>
    </subcellularLocation>
</comment>
<feature type="transmembrane region" description="Helical" evidence="9">
    <location>
        <begin position="282"/>
        <end position="304"/>
    </location>
</feature>
<dbReference type="InterPro" id="IPR038770">
    <property type="entry name" value="Na+/solute_symporter_sf"/>
</dbReference>
<feature type="transmembrane region" description="Helical" evidence="9">
    <location>
        <begin position="310"/>
        <end position="331"/>
    </location>
</feature>
<feature type="transmembrane region" description="Helical" evidence="9">
    <location>
        <begin position="196"/>
        <end position="220"/>
    </location>
</feature>
<comment type="caution">
    <text evidence="11">The sequence shown here is derived from an EMBL/GenBank/DDBJ whole genome shotgun (WGS) entry which is preliminary data.</text>
</comment>
<evidence type="ECO:0000256" key="3">
    <source>
        <dbReference type="ARBA" id="ARBA00022449"/>
    </source>
</evidence>
<dbReference type="PANTHER" id="PTHR32507">
    <property type="entry name" value="NA(+)/H(+) ANTIPORTER 1"/>
    <property type="match status" value="1"/>
</dbReference>
<feature type="domain" description="Cation/H+ exchanger transmembrane" evidence="10">
    <location>
        <begin position="13"/>
        <end position="396"/>
    </location>
</feature>
<evidence type="ECO:0000256" key="2">
    <source>
        <dbReference type="ARBA" id="ARBA00022448"/>
    </source>
</evidence>
<name>A0A533IDK9_PARDE</name>
<gene>
    <name evidence="11" type="ORF">DI616_05125</name>
</gene>
<keyword evidence="2" id="KW-0813">Transport</keyword>
<evidence type="ECO:0000256" key="8">
    <source>
        <dbReference type="ARBA" id="ARBA00023136"/>
    </source>
</evidence>
<sequence length="407" mass="43839">MNYELFLTLMGVITLLAAVLPHFLKNLPISLPMVLVGCGLLLPLALPEFPTIDVISYGVFIEKLTEFAVIMSLTGAGLKIDRRIGWRSWGTTWRLLAITMPLSIIMVTLGGMWLVGLPLAAAVLLGAAIAPTDPVLAASVQVGKPREGNEPETRFALTSEAGLNDGLAFPFVYLAIALASEGFNGQVLMDWLTISVLWKIVCGVGVGLLVGAAVARLVFIIVNPAKGAQGFVALSLTLTAYGLCELAHGYGFIAVFVAALTFRDFEREDEYHVILHDFGEEIEMLFLALLLMLLGVAVAQGLLAELSFPMVVLALLVIAVIRPICGWAGLIGSGLSQRQRLGISVLGIRGIGTFYYLSYALNNAEFDIELGRELWAISALIVLISVVLHGIWAPRIIQVADEKDQIK</sequence>
<evidence type="ECO:0000313" key="11">
    <source>
        <dbReference type="EMBL" id="TKW67698.1"/>
    </source>
</evidence>